<dbReference type="InterPro" id="IPR009057">
    <property type="entry name" value="Homeodomain-like_sf"/>
</dbReference>
<dbReference type="Gramene" id="evm.model.06.1767">
    <property type="protein sequence ID" value="cds.evm.model.06.1767"/>
    <property type="gene ID" value="evm.TU.06.1767"/>
</dbReference>
<dbReference type="PANTHER" id="PTHR47430">
    <property type="entry name" value="GB|AAC33480.1"/>
    <property type="match status" value="1"/>
</dbReference>
<evidence type="ECO:0000256" key="1">
    <source>
        <dbReference type="SAM" id="MobiDB-lite"/>
    </source>
</evidence>
<name>A0A803PVX4_CANSA</name>
<feature type="region of interest" description="Disordered" evidence="1">
    <location>
        <begin position="125"/>
        <end position="201"/>
    </location>
</feature>
<dbReference type="EMBL" id="UZAU01000618">
    <property type="status" value="NOT_ANNOTATED_CDS"/>
    <property type="molecule type" value="Genomic_DNA"/>
</dbReference>
<dbReference type="OMA" id="IPWMSIS"/>
<dbReference type="PANTHER" id="PTHR47430:SF4">
    <property type="entry name" value="GB|AAC33480.1"/>
    <property type="match status" value="1"/>
</dbReference>
<reference evidence="3" key="2">
    <citation type="submission" date="2021-03" db="UniProtKB">
        <authorList>
            <consortium name="EnsemblPlants"/>
        </authorList>
    </citation>
    <scope>IDENTIFICATION</scope>
</reference>
<evidence type="ECO:0000313" key="3">
    <source>
        <dbReference type="EnsemblPlants" id="cds.evm.model.06.1767"/>
    </source>
</evidence>
<protein>
    <recommendedName>
        <fullName evidence="2">Myb-like domain-containing protein</fullName>
    </recommendedName>
</protein>
<evidence type="ECO:0000259" key="2">
    <source>
        <dbReference type="PROSITE" id="PS50090"/>
    </source>
</evidence>
<feature type="domain" description="Myb-like" evidence="2">
    <location>
        <begin position="346"/>
        <end position="414"/>
    </location>
</feature>
<dbReference type="EnsemblPlants" id="evm.model.06.1767">
    <property type="protein sequence ID" value="cds.evm.model.06.1767"/>
    <property type="gene ID" value="evm.TU.06.1767"/>
</dbReference>
<feature type="region of interest" description="Disordered" evidence="1">
    <location>
        <begin position="40"/>
        <end position="63"/>
    </location>
</feature>
<dbReference type="SUPFAM" id="SSF46689">
    <property type="entry name" value="Homeodomain-like"/>
    <property type="match status" value="2"/>
</dbReference>
<feature type="region of interest" description="Disordered" evidence="1">
    <location>
        <begin position="84"/>
        <end position="104"/>
    </location>
</feature>
<sequence length="510" mass="58750">MTKWMGMSLTRISKTLLQENVEDEVVKVQECNVVNDEMDRAEKKKNKKDRADGISSSGENAANCEMEELVKGQGYNKNCQETSVVDMDNSETDVQNLSKKKRKRENVPIEEAIADNLGTEDKLDDVVHASDEGKKKVKSTKRGEGDSKEDDSKKDKKKKAKAAKQVSDGKGNKQKVRTKKDSKTTETSENLSPQGKSKRVTFSDHVEVFSPSDSPSVQSKQVGGLVQGKRFTPEEDELVKAAVLGYIEERGLGDAGLDMVLNCKSHREVKNCWKTIALALPWRPRYSVYYRAHMIFERSDIHKWTPEEYECVLNFHKEHGADWKKLSKQLNKHRLHVKDTFRRIKFTGVNKGRWSQDEYSKLFDLVNMDLRLRASEQKRVKHGMLRDNICWEIISKKLSTRHHVGCCSKWYKQLTSPMVVEGLWDDTDDHRLIDSLSDLDAACIEDVDWDNLLEHRTGDICRKRWHQMVKHIGDHVNKPFSEQVEVLSKRYSFDVLEAREEYNSKEPVDC</sequence>
<keyword evidence="4" id="KW-1185">Reference proteome</keyword>
<feature type="compositionally biased region" description="Basic and acidic residues" evidence="1">
    <location>
        <begin position="125"/>
        <end position="134"/>
    </location>
</feature>
<accession>A0A803PVX4</accession>
<dbReference type="PROSITE" id="PS50090">
    <property type="entry name" value="MYB_LIKE"/>
    <property type="match status" value="2"/>
</dbReference>
<dbReference type="AlphaFoldDB" id="A0A803PVX4"/>
<dbReference type="SMART" id="SM00717">
    <property type="entry name" value="SANT"/>
    <property type="match status" value="3"/>
</dbReference>
<dbReference type="InterPro" id="IPR001005">
    <property type="entry name" value="SANT/Myb"/>
</dbReference>
<organism evidence="3 4">
    <name type="scientific">Cannabis sativa</name>
    <name type="common">Hemp</name>
    <name type="synonym">Marijuana</name>
    <dbReference type="NCBI Taxonomy" id="3483"/>
    <lineage>
        <taxon>Eukaryota</taxon>
        <taxon>Viridiplantae</taxon>
        <taxon>Streptophyta</taxon>
        <taxon>Embryophyta</taxon>
        <taxon>Tracheophyta</taxon>
        <taxon>Spermatophyta</taxon>
        <taxon>Magnoliopsida</taxon>
        <taxon>eudicotyledons</taxon>
        <taxon>Gunneridae</taxon>
        <taxon>Pentapetalae</taxon>
        <taxon>rosids</taxon>
        <taxon>fabids</taxon>
        <taxon>Rosales</taxon>
        <taxon>Cannabaceae</taxon>
        <taxon>Cannabis</taxon>
    </lineage>
</organism>
<proteinExistence type="predicted"/>
<evidence type="ECO:0000313" key="4">
    <source>
        <dbReference type="Proteomes" id="UP000596661"/>
    </source>
</evidence>
<dbReference type="Proteomes" id="UP000596661">
    <property type="component" value="Chromosome 6"/>
</dbReference>
<dbReference type="Pfam" id="PF13921">
    <property type="entry name" value="Myb_DNA-bind_6"/>
    <property type="match status" value="1"/>
</dbReference>
<dbReference type="Gene3D" id="1.10.10.60">
    <property type="entry name" value="Homeodomain-like"/>
    <property type="match status" value="2"/>
</dbReference>
<reference evidence="3" key="1">
    <citation type="submission" date="2018-11" db="EMBL/GenBank/DDBJ databases">
        <authorList>
            <person name="Grassa J C."/>
        </authorList>
    </citation>
    <scope>NUCLEOTIDE SEQUENCE [LARGE SCALE GENOMIC DNA]</scope>
</reference>
<feature type="compositionally biased region" description="Basic and acidic residues" evidence="1">
    <location>
        <begin position="141"/>
        <end position="154"/>
    </location>
</feature>
<feature type="domain" description="Myb-like" evidence="2">
    <location>
        <begin position="416"/>
        <end position="469"/>
    </location>
</feature>